<evidence type="ECO:0000256" key="2">
    <source>
        <dbReference type="ARBA" id="ARBA00022603"/>
    </source>
</evidence>
<evidence type="ECO:0000256" key="1">
    <source>
        <dbReference type="ARBA" id="ARBA00008361"/>
    </source>
</evidence>
<dbReference type="SUPFAM" id="SSF53335">
    <property type="entry name" value="S-adenosyl-L-methionine-dependent methyltransferases"/>
    <property type="match status" value="1"/>
</dbReference>
<gene>
    <name evidence="6" type="ORF">PCOR1329_LOCUS80391</name>
</gene>
<feature type="region of interest" description="Disordered" evidence="4">
    <location>
        <begin position="205"/>
        <end position="230"/>
    </location>
</feature>
<keyword evidence="2" id="KW-0489">Methyltransferase</keyword>
<evidence type="ECO:0000313" key="7">
    <source>
        <dbReference type="Proteomes" id="UP001189429"/>
    </source>
</evidence>
<evidence type="ECO:0000256" key="4">
    <source>
        <dbReference type="SAM" id="MobiDB-lite"/>
    </source>
</evidence>
<keyword evidence="3" id="KW-0808">Transferase</keyword>
<feature type="domain" description="Methyltransferase" evidence="5">
    <location>
        <begin position="66"/>
        <end position="173"/>
    </location>
</feature>
<evidence type="ECO:0000259" key="5">
    <source>
        <dbReference type="Pfam" id="PF13847"/>
    </source>
</evidence>
<dbReference type="InterPro" id="IPR051419">
    <property type="entry name" value="Lys/N-term_MeTrsfase_sf"/>
</dbReference>
<dbReference type="CDD" id="cd02440">
    <property type="entry name" value="AdoMet_MTases"/>
    <property type="match status" value="1"/>
</dbReference>
<keyword evidence="7" id="KW-1185">Reference proteome</keyword>
<dbReference type="InterPro" id="IPR029063">
    <property type="entry name" value="SAM-dependent_MTases_sf"/>
</dbReference>
<accession>A0ABN9XWC3</accession>
<dbReference type="InterPro" id="IPR025714">
    <property type="entry name" value="Methyltranfer_dom"/>
</dbReference>
<dbReference type="Gene3D" id="3.40.50.150">
    <property type="entry name" value="Vaccinia Virus protein VP39"/>
    <property type="match status" value="1"/>
</dbReference>
<organism evidence="6 7">
    <name type="scientific">Prorocentrum cordatum</name>
    <dbReference type="NCBI Taxonomy" id="2364126"/>
    <lineage>
        <taxon>Eukaryota</taxon>
        <taxon>Sar</taxon>
        <taxon>Alveolata</taxon>
        <taxon>Dinophyceae</taxon>
        <taxon>Prorocentrales</taxon>
        <taxon>Prorocentraceae</taxon>
        <taxon>Prorocentrum</taxon>
    </lineage>
</organism>
<dbReference type="PANTHER" id="PTHR12176:SF80">
    <property type="entry name" value="EEF1A LYSINE METHYLTRANSFERASE 4"/>
    <property type="match status" value="1"/>
</dbReference>
<dbReference type="Proteomes" id="UP001189429">
    <property type="component" value="Unassembled WGS sequence"/>
</dbReference>
<protein>
    <recommendedName>
        <fullName evidence="5">Methyltransferase domain-containing protein</fullName>
    </recommendedName>
</protein>
<proteinExistence type="inferred from homology"/>
<evidence type="ECO:0000313" key="6">
    <source>
        <dbReference type="EMBL" id="CAK0904342.1"/>
    </source>
</evidence>
<comment type="caution">
    <text evidence="6">The sequence shown here is derived from an EMBL/GenBank/DDBJ whole genome shotgun (WGS) entry which is preliminary data.</text>
</comment>
<evidence type="ECO:0000256" key="3">
    <source>
        <dbReference type="ARBA" id="ARBA00022679"/>
    </source>
</evidence>
<dbReference type="PANTHER" id="PTHR12176">
    <property type="entry name" value="SAM-DEPENDENT METHYLTRANSFERASE SUPERFAMILY PROTEIN"/>
    <property type="match status" value="1"/>
</dbReference>
<reference evidence="6" key="1">
    <citation type="submission" date="2023-10" db="EMBL/GenBank/DDBJ databases">
        <authorList>
            <person name="Chen Y."/>
            <person name="Shah S."/>
            <person name="Dougan E. K."/>
            <person name="Thang M."/>
            <person name="Chan C."/>
        </authorList>
    </citation>
    <scope>NUCLEOTIDE SEQUENCE [LARGE SCALE GENOMIC DNA]</scope>
</reference>
<dbReference type="Pfam" id="PF13847">
    <property type="entry name" value="Methyltransf_31"/>
    <property type="match status" value="1"/>
</dbReference>
<comment type="similarity">
    <text evidence="1">Belongs to the methyltransferase superfamily.</text>
</comment>
<name>A0ABN9XWC3_9DINO</name>
<sequence length="253" mass="27177">MAAAASAGSAAIDAGRFWAPAPPRLPSYGDPAYWLARYAERGEEVYDWYMPELGGHVAPLVTPESQILILGCGTSALCEQLYAQGFVNVTCIDRCAPLIEALREKHKDKEATVSFQAAEAERLPDDWAGRFDLVLDKALLDSVACGEQKWARMDEVLQSVSKVLKPSGGTYLCVSHAGVETRRPMLHAHGKYGWDVECRTVPRGVTATASGDKPPSRGAKPPDPQAGAKLTASAAYDPSADVYHIYVCSLPAA</sequence>
<dbReference type="EMBL" id="CAUYUJ010021390">
    <property type="protein sequence ID" value="CAK0904342.1"/>
    <property type="molecule type" value="Genomic_DNA"/>
</dbReference>